<dbReference type="InterPro" id="IPR033731">
    <property type="entry name" value="GlyRS-like_core"/>
</dbReference>
<dbReference type="Gene3D" id="3.30.720.200">
    <property type="match status" value="1"/>
</dbReference>
<dbReference type="CDD" id="cd00774">
    <property type="entry name" value="GlyRS-like_core"/>
    <property type="match status" value="1"/>
</dbReference>
<evidence type="ECO:0000256" key="5">
    <source>
        <dbReference type="ARBA" id="ARBA00019404"/>
    </source>
</evidence>
<dbReference type="FunFam" id="3.40.50.800:FF:000004">
    <property type="entry name" value="Glycine--tRNA ligase 2"/>
    <property type="match status" value="1"/>
</dbReference>
<evidence type="ECO:0000256" key="15">
    <source>
        <dbReference type="ARBA" id="ARBA00049523"/>
    </source>
</evidence>
<dbReference type="PRINTS" id="PR01043">
    <property type="entry name" value="TRNASYNTHGLY"/>
</dbReference>
<protein>
    <recommendedName>
        <fullName evidence="5">Glycine--tRNA ligase</fullName>
        <ecNumber evidence="4">6.1.1.14</ecNumber>
    </recommendedName>
    <alternativeName>
        <fullName evidence="13">Diadenosine tetraphosphate synthetase</fullName>
    </alternativeName>
</protein>
<feature type="compositionally biased region" description="Basic residues" evidence="16">
    <location>
        <begin position="1665"/>
        <end position="1679"/>
    </location>
</feature>
<evidence type="ECO:0000313" key="19">
    <source>
        <dbReference type="EMBL" id="CAL5136310.1"/>
    </source>
</evidence>
<accession>A0AAV2TGP4</accession>
<feature type="domain" description="WHEP-TRS" evidence="18">
    <location>
        <begin position="58"/>
        <end position="114"/>
    </location>
</feature>
<dbReference type="InterPro" id="IPR006195">
    <property type="entry name" value="aa-tRNA-synth_II"/>
</dbReference>
<evidence type="ECO:0000259" key="17">
    <source>
        <dbReference type="PROSITE" id="PS50862"/>
    </source>
</evidence>
<evidence type="ECO:0000256" key="8">
    <source>
        <dbReference type="ARBA" id="ARBA00022679"/>
    </source>
</evidence>
<feature type="region of interest" description="Disordered" evidence="16">
    <location>
        <begin position="1500"/>
        <end position="1556"/>
    </location>
</feature>
<dbReference type="SMART" id="SM00991">
    <property type="entry name" value="WHEP-TRS"/>
    <property type="match status" value="1"/>
</dbReference>
<keyword evidence="6" id="KW-0963">Cytoplasm</keyword>
<dbReference type="InterPro" id="IPR000738">
    <property type="entry name" value="WHEP-TRS_dom"/>
</dbReference>
<dbReference type="InterPro" id="IPR009068">
    <property type="entry name" value="uS15_NS1_RNA-bd_sf"/>
</dbReference>
<evidence type="ECO:0000256" key="1">
    <source>
        <dbReference type="ARBA" id="ARBA00004496"/>
    </source>
</evidence>
<dbReference type="Gene3D" id="3.30.40.230">
    <property type="match status" value="1"/>
</dbReference>
<dbReference type="GO" id="GO:0005524">
    <property type="term" value="F:ATP binding"/>
    <property type="evidence" value="ECO:0007669"/>
    <property type="project" value="UniProtKB-KW"/>
</dbReference>
<keyword evidence="7" id="KW-0436">Ligase</keyword>
<feature type="compositionally biased region" description="Basic residues" evidence="16">
    <location>
        <begin position="1241"/>
        <end position="1254"/>
    </location>
</feature>
<dbReference type="Gene3D" id="3.30.930.10">
    <property type="entry name" value="Bira Bifunctional Protein, Domain 2"/>
    <property type="match status" value="1"/>
</dbReference>
<feature type="compositionally biased region" description="Basic and acidic residues" evidence="16">
    <location>
        <begin position="953"/>
        <end position="963"/>
    </location>
</feature>
<keyword evidence="12" id="KW-0030">Aminoacyl-tRNA synthetase</keyword>
<dbReference type="SUPFAM" id="SSF52954">
    <property type="entry name" value="Class II aaRS ABD-related"/>
    <property type="match status" value="1"/>
</dbReference>
<feature type="compositionally biased region" description="Basic and acidic residues" evidence="16">
    <location>
        <begin position="1424"/>
        <end position="1456"/>
    </location>
</feature>
<evidence type="ECO:0000256" key="10">
    <source>
        <dbReference type="ARBA" id="ARBA00022840"/>
    </source>
</evidence>
<dbReference type="GO" id="GO:0016740">
    <property type="term" value="F:transferase activity"/>
    <property type="evidence" value="ECO:0007669"/>
    <property type="project" value="UniProtKB-KW"/>
</dbReference>
<dbReference type="GO" id="GO:0004820">
    <property type="term" value="F:glycine-tRNA ligase activity"/>
    <property type="evidence" value="ECO:0007669"/>
    <property type="project" value="UniProtKB-EC"/>
</dbReference>
<dbReference type="Pfam" id="PF00458">
    <property type="entry name" value="WHEP-TRS"/>
    <property type="match status" value="1"/>
</dbReference>
<evidence type="ECO:0000256" key="7">
    <source>
        <dbReference type="ARBA" id="ARBA00022598"/>
    </source>
</evidence>
<feature type="compositionally biased region" description="Basic and acidic residues" evidence="16">
    <location>
        <begin position="1110"/>
        <end position="1124"/>
    </location>
</feature>
<comment type="subcellular location">
    <subcellularLocation>
        <location evidence="1">Cytoplasm</location>
    </subcellularLocation>
</comment>
<dbReference type="EC" id="6.1.1.14" evidence="4"/>
<keyword evidence="10" id="KW-0067">ATP-binding</keyword>
<dbReference type="GO" id="GO:0070150">
    <property type="term" value="P:mitochondrial glycyl-tRNA aminoacylation"/>
    <property type="evidence" value="ECO:0007669"/>
    <property type="project" value="TreeGrafter"/>
</dbReference>
<evidence type="ECO:0000256" key="11">
    <source>
        <dbReference type="ARBA" id="ARBA00022917"/>
    </source>
</evidence>
<name>A0AAV2TGP4_CALDB</name>
<feature type="compositionally biased region" description="Basic and acidic residues" evidence="16">
    <location>
        <begin position="986"/>
        <end position="1004"/>
    </location>
</feature>
<evidence type="ECO:0000313" key="20">
    <source>
        <dbReference type="Proteomes" id="UP001497525"/>
    </source>
</evidence>
<feature type="compositionally biased region" description="Basic and acidic residues" evidence="16">
    <location>
        <begin position="1164"/>
        <end position="1182"/>
    </location>
</feature>
<evidence type="ECO:0000256" key="13">
    <source>
        <dbReference type="ARBA" id="ARBA00030057"/>
    </source>
</evidence>
<comment type="subunit">
    <text evidence="3">Homodimer.</text>
</comment>
<feature type="compositionally biased region" description="Basic and acidic residues" evidence="16">
    <location>
        <begin position="844"/>
        <end position="855"/>
    </location>
</feature>
<comment type="similarity">
    <text evidence="2">Belongs to the class-II aminoacyl-tRNA synthetase family.</text>
</comment>
<dbReference type="CDD" id="cd00858">
    <property type="entry name" value="GlyRS_anticodon"/>
    <property type="match status" value="1"/>
</dbReference>
<feature type="region of interest" description="Disordered" evidence="16">
    <location>
        <begin position="1589"/>
        <end position="1612"/>
    </location>
</feature>
<dbReference type="InterPro" id="IPR002314">
    <property type="entry name" value="aa-tRNA-synt_IIb"/>
</dbReference>
<dbReference type="PANTHER" id="PTHR10745">
    <property type="entry name" value="GLYCYL-TRNA SYNTHETASE/DNA POLYMERASE SUBUNIT GAMMA-2"/>
    <property type="match status" value="1"/>
</dbReference>
<dbReference type="InterPro" id="IPR004154">
    <property type="entry name" value="Anticodon-bd"/>
</dbReference>
<sequence length="1679" mass="184694">MKLAPLGRLGHRISSSAASACSAVFNAFKTEASVTGCESTASYSSTPRMVEIKGFEDTLKAMRARVQEQGDVVRNLKSNHAPEAEIKSALAELKARRKLLEEKELELLPPVPNFDRTKLEDLLKQKFFYDQAFAIYGGVQGLYDFGPMGCAMKANLLAAWRQHFILEDHLLEVDCSMLTPHPVLQASGHVDRFTDWMVKDLTTGECYRADHLVKANLEAKEKHKKTSAEEKEEIRKILTQLDNYGGDELNDVIRRYDMKAPGSDHDLSEPQKFNLMFTTSIGPTGQCQGYLRPETAQGIFVNFQRLLQFNQGRIPFGAAQIGTAFRNEISPRSGLIRVREFAMAEIEYFVDPRDKSHPKFDQVKDVQLTLYSACDQMDGNSAQKMTVGEAVNQNIIANETLGYFIARIQLFLILVGIDPDRLRFRQHLSNEMAHYACDCWDAECFTSYGWVECVGCADRSCYDLSQHAKATGTRLVAEKRLSEPRTIQVCECVPDKASLGKAFRGESKLITERLSSLSLDEALKIKQDLADSGKTELTVSDKSFTLDSSMIRVNEHEAKTHVEEIIPNVIEPSFGIGRVLYAVFEHSFRVREGDEQRTYLSVKPILAPYKCSVLPLSTNPEFSPFIKQLSLSLTRLGVSHRIDESSGSIGRRYARTDQIAIPYGITIDFDTVNKSPPSATLRERDSMKQIRVPLDSLASLVSDLSNGILDWSEVQAIYPAFEQQETGQRDVAATPEPPTTGVESSPEHQPMADTSQEHPDDWQSVSEEPDGTQKKPDREVEEADRESWSSATEEPDIQPKADGVSTESLKVSQEEQPQEQESVHGAPQHTELDEQADTSVIAEKPGENEPAHEITEPVVSTPPAAHTKAEKHENQSKHSSFPRFLDFSEWGKAIRRCYQEEENREKAMSAKEVAASHSFSPETEEPRSSLSGYEADQEDNVMSKSSITSPLSHTEKTDVKEGILEQSADQSTAPEPGETAFISSELVDKKEQGCKEDLPGRDVESDSAPPADTAIPNHGLFAGHGWPGMKSEPEKNPLSDLISNVPVCETVTEPSQAETNLDTSGGDWASVMAGIYDRTGEPSTWSHGLDQPVCFPHSPVTPDLTIPPGEEVHPETTHAPKDNLQDLIGHHTNKPGEVSDDELKGYHGLFAGHGWPSKKHGSSKGREESPKLGTEHPGHEAGESELPSSQMEISKSPVPPEPQATTVEDQVDLTLSGFQSTEPKTEESALSGHMGGGHGSLGRKHRSGKKKGRSPKVSGSDYETHRESPMPESEKPKSAEAEADFPVEFEPSSHSPLVPAAELGETCEKPEEEKEILIEVEPSEAKEVTDMVVPSLWEADVQKEETELGDHLGGGHGSLGRKHRSGKKKGRSPKVSGSDYETHRESPMPESEKPKSAEAEADFPVEFELSSRSPLVPDAFKSTLADEGKISPWEKESHTPDTPSDEHVTVGDEKHPVPTMPTQEPAVNDWNSGFGAFYGGSPGGHVWKTDEKELAELKQQMERSEDNLNVPSSVTETERVPVNETGSQAVTGIMNDVQPETEESEEHMRKLESLSDSIKPQVELDLSIAPGGEGQSVENLTERSTVLEEVSKPADQQTAISTSSPTPVAAETAPAVTVISKVAEDKKETEDITIHPLGDQPVDLNAPKVTVSGAGVNDDKTGTLKSKKKKSRRKPKKKT</sequence>
<feature type="compositionally biased region" description="Basic and acidic residues" evidence="16">
    <location>
        <begin position="1306"/>
        <end position="1329"/>
    </location>
</feature>
<dbReference type="InterPro" id="IPR036621">
    <property type="entry name" value="Anticodon-bd_dom_sf"/>
</dbReference>
<comment type="catalytic activity">
    <reaction evidence="15">
        <text>tRNA(Gly) + glycine + ATP = glycyl-tRNA(Gly) + AMP + diphosphate</text>
        <dbReference type="Rhea" id="RHEA:16013"/>
        <dbReference type="Rhea" id="RHEA-COMP:9664"/>
        <dbReference type="Rhea" id="RHEA-COMP:9683"/>
        <dbReference type="ChEBI" id="CHEBI:30616"/>
        <dbReference type="ChEBI" id="CHEBI:33019"/>
        <dbReference type="ChEBI" id="CHEBI:57305"/>
        <dbReference type="ChEBI" id="CHEBI:78442"/>
        <dbReference type="ChEBI" id="CHEBI:78522"/>
        <dbReference type="ChEBI" id="CHEBI:456215"/>
        <dbReference type="EC" id="6.1.1.14"/>
    </reaction>
    <physiologicalReaction direction="left-to-right" evidence="15">
        <dbReference type="Rhea" id="RHEA:16014"/>
    </physiologicalReaction>
</comment>
<reference evidence="19" key="1">
    <citation type="submission" date="2024-06" db="EMBL/GenBank/DDBJ databases">
        <authorList>
            <person name="Liu X."/>
            <person name="Lenzi L."/>
            <person name="Haldenby T S."/>
            <person name="Uol C."/>
        </authorList>
    </citation>
    <scope>NUCLEOTIDE SEQUENCE</scope>
</reference>
<dbReference type="SUPFAM" id="SSF55681">
    <property type="entry name" value="Class II aaRS and biotin synthetases"/>
    <property type="match status" value="1"/>
</dbReference>
<feature type="compositionally biased region" description="Basic and acidic residues" evidence="16">
    <location>
        <begin position="1262"/>
        <end position="1280"/>
    </location>
</feature>
<dbReference type="Pfam" id="PF00587">
    <property type="entry name" value="tRNA-synt_2b"/>
    <property type="match status" value="1"/>
</dbReference>
<feature type="region of interest" description="Disordered" evidence="16">
    <location>
        <begin position="901"/>
        <end position="1040"/>
    </location>
</feature>
<keyword evidence="8" id="KW-0808">Transferase</keyword>
<dbReference type="GO" id="GO:0005739">
    <property type="term" value="C:mitochondrion"/>
    <property type="evidence" value="ECO:0007669"/>
    <property type="project" value="TreeGrafter"/>
</dbReference>
<comment type="catalytic activity">
    <reaction evidence="14">
        <text>2 ATP + H(+) = P(1),P(4)-bis(5'-adenosyl) tetraphosphate + diphosphate</text>
        <dbReference type="Rhea" id="RHEA:34935"/>
        <dbReference type="ChEBI" id="CHEBI:15378"/>
        <dbReference type="ChEBI" id="CHEBI:30616"/>
        <dbReference type="ChEBI" id="CHEBI:33019"/>
        <dbReference type="ChEBI" id="CHEBI:58141"/>
    </reaction>
    <physiologicalReaction direction="left-to-right" evidence="14">
        <dbReference type="Rhea" id="RHEA:34936"/>
    </physiologicalReaction>
</comment>
<dbReference type="FunFam" id="3.30.930.10:FF:000010">
    <property type="entry name" value="Glycyl-tRNA synthetase 1"/>
    <property type="match status" value="1"/>
</dbReference>
<dbReference type="InterPro" id="IPR027031">
    <property type="entry name" value="Gly-tRNA_synthase/POLG2"/>
</dbReference>
<dbReference type="PANTHER" id="PTHR10745:SF0">
    <property type="entry name" value="GLYCINE--TRNA LIGASE"/>
    <property type="match status" value="1"/>
</dbReference>
<dbReference type="Proteomes" id="UP001497525">
    <property type="component" value="Unassembled WGS sequence"/>
</dbReference>
<dbReference type="NCBIfam" id="TIGR00389">
    <property type="entry name" value="glyS_dimeric"/>
    <property type="match status" value="1"/>
</dbReference>
<evidence type="ECO:0000256" key="4">
    <source>
        <dbReference type="ARBA" id="ARBA00012829"/>
    </source>
</evidence>
<evidence type="ECO:0000256" key="12">
    <source>
        <dbReference type="ARBA" id="ARBA00023146"/>
    </source>
</evidence>
<evidence type="ECO:0000256" key="9">
    <source>
        <dbReference type="ARBA" id="ARBA00022741"/>
    </source>
</evidence>
<evidence type="ECO:0000256" key="16">
    <source>
        <dbReference type="SAM" id="MobiDB-lite"/>
    </source>
</evidence>
<evidence type="ECO:0000256" key="3">
    <source>
        <dbReference type="ARBA" id="ARBA00011738"/>
    </source>
</evidence>
<dbReference type="PROSITE" id="PS50862">
    <property type="entry name" value="AA_TRNA_LIGASE_II"/>
    <property type="match status" value="1"/>
</dbReference>
<feature type="region of interest" description="Disordered" evidence="16">
    <location>
        <begin position="1344"/>
        <end position="1475"/>
    </location>
</feature>
<feature type="region of interest" description="Disordered" evidence="16">
    <location>
        <begin position="722"/>
        <end position="881"/>
    </location>
</feature>
<keyword evidence="9" id="KW-0547">Nucleotide-binding</keyword>
<evidence type="ECO:0000256" key="14">
    <source>
        <dbReference type="ARBA" id="ARBA00048436"/>
    </source>
</evidence>
<evidence type="ECO:0000259" key="18">
    <source>
        <dbReference type="PROSITE" id="PS51185"/>
    </source>
</evidence>
<dbReference type="PROSITE" id="PS51185">
    <property type="entry name" value="WHEP_TRS_2"/>
    <property type="match status" value="1"/>
</dbReference>
<dbReference type="EMBL" id="CAXLJL010000301">
    <property type="protein sequence ID" value="CAL5136310.1"/>
    <property type="molecule type" value="Genomic_DNA"/>
</dbReference>
<dbReference type="InterPro" id="IPR045864">
    <property type="entry name" value="aa-tRNA-synth_II/BPL/LPL"/>
</dbReference>
<dbReference type="SUPFAM" id="SSF47060">
    <property type="entry name" value="S15/NS1 RNA-binding domain"/>
    <property type="match status" value="1"/>
</dbReference>
<dbReference type="Pfam" id="PF03129">
    <property type="entry name" value="HGTP_anticodon"/>
    <property type="match status" value="1"/>
</dbReference>
<dbReference type="Gene3D" id="1.10.287.10">
    <property type="entry name" value="S15/NS1, RNA-binding"/>
    <property type="match status" value="1"/>
</dbReference>
<feature type="region of interest" description="Disordered" evidence="16">
    <location>
        <begin position="1625"/>
        <end position="1679"/>
    </location>
</feature>
<feature type="compositionally biased region" description="Basic and acidic residues" evidence="16">
    <location>
        <begin position="867"/>
        <end position="876"/>
    </location>
</feature>
<dbReference type="FunFam" id="3.30.40.230:FF:000001">
    <property type="entry name" value="Glycine--tRNA ligase"/>
    <property type="match status" value="1"/>
</dbReference>
<organism evidence="19 20">
    <name type="scientific">Calicophoron daubneyi</name>
    <name type="common">Rumen fluke</name>
    <name type="synonym">Paramphistomum daubneyi</name>
    <dbReference type="NCBI Taxonomy" id="300641"/>
    <lineage>
        <taxon>Eukaryota</taxon>
        <taxon>Metazoa</taxon>
        <taxon>Spiralia</taxon>
        <taxon>Lophotrochozoa</taxon>
        <taxon>Platyhelminthes</taxon>
        <taxon>Trematoda</taxon>
        <taxon>Digenea</taxon>
        <taxon>Plagiorchiida</taxon>
        <taxon>Pronocephalata</taxon>
        <taxon>Paramphistomoidea</taxon>
        <taxon>Paramphistomidae</taxon>
        <taxon>Calicophoron</taxon>
    </lineage>
</organism>
<dbReference type="FunFam" id="3.30.720.200:FF:000001">
    <property type="entry name" value="Glycine--tRNA ligase 2"/>
    <property type="match status" value="1"/>
</dbReference>
<feature type="compositionally biased region" description="Low complexity" evidence="16">
    <location>
        <begin position="1601"/>
        <end position="1612"/>
    </location>
</feature>
<dbReference type="InterPro" id="IPR002315">
    <property type="entry name" value="tRNA-synt_gly"/>
</dbReference>
<evidence type="ECO:0000256" key="6">
    <source>
        <dbReference type="ARBA" id="ARBA00022490"/>
    </source>
</evidence>
<gene>
    <name evidence="19" type="ORF">CDAUBV1_LOCUS10372</name>
</gene>
<dbReference type="Gene3D" id="3.40.50.800">
    <property type="entry name" value="Anticodon-binding domain"/>
    <property type="match status" value="1"/>
</dbReference>
<dbReference type="NCBIfam" id="NF003211">
    <property type="entry name" value="PRK04173.1"/>
    <property type="match status" value="1"/>
</dbReference>
<evidence type="ECO:0000256" key="2">
    <source>
        <dbReference type="ARBA" id="ARBA00008226"/>
    </source>
</evidence>
<comment type="caution">
    <text evidence="19">The sequence shown here is derived from an EMBL/GenBank/DDBJ whole genome shotgun (WGS) entry which is preliminary data.</text>
</comment>
<feature type="compositionally biased region" description="Polar residues" evidence="16">
    <location>
        <begin position="940"/>
        <end position="952"/>
    </location>
</feature>
<feature type="compositionally biased region" description="Basic residues" evidence="16">
    <location>
        <begin position="1359"/>
        <end position="1372"/>
    </location>
</feature>
<feature type="compositionally biased region" description="Basic and acidic residues" evidence="16">
    <location>
        <begin position="1380"/>
        <end position="1398"/>
    </location>
</feature>
<feature type="domain" description="Aminoacyl-transfer RNA synthetases class-II family profile" evidence="17">
    <location>
        <begin position="234"/>
        <end position="608"/>
    </location>
</feature>
<feature type="region of interest" description="Disordered" evidence="16">
    <location>
        <begin position="1096"/>
        <end position="1329"/>
    </location>
</feature>
<keyword evidence="11" id="KW-0648">Protein biosynthesis</keyword>
<proteinExistence type="inferred from homology"/>